<proteinExistence type="predicted"/>
<feature type="transmembrane region" description="Helical" evidence="2">
    <location>
        <begin position="121"/>
        <end position="139"/>
    </location>
</feature>
<dbReference type="EMBL" id="JBEUWX010000002">
    <property type="protein sequence ID" value="MFA9949905.1"/>
    <property type="molecule type" value="Genomic_DNA"/>
</dbReference>
<keyword evidence="4" id="KW-0808">Transferase</keyword>
<keyword evidence="2" id="KW-0812">Transmembrane</keyword>
<dbReference type="PANTHER" id="PTHR34220:SF7">
    <property type="entry name" value="SENSOR HISTIDINE KINASE YPDA"/>
    <property type="match status" value="1"/>
</dbReference>
<feature type="transmembrane region" description="Helical" evidence="2">
    <location>
        <begin position="24"/>
        <end position="48"/>
    </location>
</feature>
<dbReference type="InterPro" id="IPR010559">
    <property type="entry name" value="Sig_transdc_His_kin_internal"/>
</dbReference>
<keyword evidence="2" id="KW-1133">Transmembrane helix</keyword>
<evidence type="ECO:0000313" key="4">
    <source>
        <dbReference type="EMBL" id="MFA9949905.1"/>
    </source>
</evidence>
<name>A0ABV4UFR8_9RHOO</name>
<evidence type="ECO:0000256" key="1">
    <source>
        <dbReference type="SAM" id="MobiDB-lite"/>
    </source>
</evidence>
<comment type="caution">
    <text evidence="4">The sequence shown here is derived from an EMBL/GenBank/DDBJ whole genome shotgun (WGS) entry which is preliminary data.</text>
</comment>
<protein>
    <submittedName>
        <fullName evidence="4">Histidine kinase</fullName>
    </submittedName>
</protein>
<accession>A0ABV4UFR8</accession>
<gene>
    <name evidence="4" type="ORF">ABCS64_06180</name>
</gene>
<sequence>MGQVNSIRHSPEGQRLPNFRNLGVMLRILLGVNLMAAAAALVMSTGVADWLQQYIGLAAWVQPVLLLSLCLLALIGPLLSRLPVWPGRGIIVALASLLAALFADIWQLLGLDFAAPSDPLKSALLAACAAIALLTYFDLRMRAFSPAIAEARLQALTARIRPHFLFNSLNAVLSLIRADPHRAETALEELAELFRVLMRDPRNLLPLADEIALCRQYLDLEKLRLGDRLHVKWKLIDVPQTMRVPPLMLQPLLENAVYHGIEPISEGGTIRLRLMRRGNELHIDMSNPCTSDPADKEGGKSSGHQMALANIRERLALYYDLEARLETRLQPLHNGQHEFRVHILLPCRSEDL</sequence>
<feature type="region of interest" description="Disordered" evidence="1">
    <location>
        <begin position="284"/>
        <end position="304"/>
    </location>
</feature>
<dbReference type="Gene3D" id="3.30.565.10">
    <property type="entry name" value="Histidine kinase-like ATPase, C-terminal domain"/>
    <property type="match status" value="1"/>
</dbReference>
<dbReference type="Pfam" id="PF06580">
    <property type="entry name" value="His_kinase"/>
    <property type="match status" value="1"/>
</dbReference>
<keyword evidence="5" id="KW-1185">Reference proteome</keyword>
<reference evidence="5" key="1">
    <citation type="submission" date="2024-06" db="EMBL/GenBank/DDBJ databases">
        <title>Radixoralia hellwigii gen. nov., sp nov., isolated from a root canal in the human oral cavity.</title>
        <authorList>
            <person name="Bartsch S."/>
            <person name="Wittmer A."/>
            <person name="Schulz A.-K."/>
            <person name="Neumann-Schaal M."/>
            <person name="Wolf J."/>
            <person name="Gronow S."/>
            <person name="Tennert C."/>
            <person name="Haecker G."/>
            <person name="Cieplik F."/>
            <person name="Al-Ahmad A."/>
        </authorList>
    </citation>
    <scope>NUCLEOTIDE SEQUENCE [LARGE SCALE GENOMIC DNA]</scope>
    <source>
        <strain evidence="5">Wk13</strain>
    </source>
</reference>
<keyword evidence="2" id="KW-0472">Membrane</keyword>
<dbReference type="InterPro" id="IPR050640">
    <property type="entry name" value="Bact_2-comp_sensor_kinase"/>
</dbReference>
<dbReference type="InterPro" id="IPR036890">
    <property type="entry name" value="HATPase_C_sf"/>
</dbReference>
<dbReference type="Proteomes" id="UP001574673">
    <property type="component" value="Unassembled WGS sequence"/>
</dbReference>
<feature type="domain" description="Signal transduction histidine kinase internal region" evidence="3">
    <location>
        <begin position="151"/>
        <end position="229"/>
    </location>
</feature>
<keyword evidence="4" id="KW-0418">Kinase</keyword>
<organism evidence="4 5">
    <name type="scientific">Dentiradicibacter hellwigii</name>
    <dbReference type="NCBI Taxonomy" id="3149053"/>
    <lineage>
        <taxon>Bacteria</taxon>
        <taxon>Pseudomonadati</taxon>
        <taxon>Pseudomonadota</taxon>
        <taxon>Betaproteobacteria</taxon>
        <taxon>Rhodocyclales</taxon>
        <taxon>Rhodocyclaceae</taxon>
        <taxon>Dentiradicibacter</taxon>
    </lineage>
</organism>
<evidence type="ECO:0000256" key="2">
    <source>
        <dbReference type="SAM" id="Phobius"/>
    </source>
</evidence>
<evidence type="ECO:0000259" key="3">
    <source>
        <dbReference type="Pfam" id="PF06580"/>
    </source>
</evidence>
<dbReference type="PANTHER" id="PTHR34220">
    <property type="entry name" value="SENSOR HISTIDINE KINASE YPDA"/>
    <property type="match status" value="1"/>
</dbReference>
<dbReference type="GO" id="GO:0016301">
    <property type="term" value="F:kinase activity"/>
    <property type="evidence" value="ECO:0007669"/>
    <property type="project" value="UniProtKB-KW"/>
</dbReference>
<feature type="transmembrane region" description="Helical" evidence="2">
    <location>
        <begin position="54"/>
        <end position="78"/>
    </location>
</feature>
<feature type="transmembrane region" description="Helical" evidence="2">
    <location>
        <begin position="90"/>
        <end position="109"/>
    </location>
</feature>
<dbReference type="SUPFAM" id="SSF55874">
    <property type="entry name" value="ATPase domain of HSP90 chaperone/DNA topoisomerase II/histidine kinase"/>
    <property type="match status" value="1"/>
</dbReference>
<evidence type="ECO:0000313" key="5">
    <source>
        <dbReference type="Proteomes" id="UP001574673"/>
    </source>
</evidence>